<name>A0A0N4W2H3_HAEPC</name>
<dbReference type="Proteomes" id="UP000268014">
    <property type="component" value="Unassembled WGS sequence"/>
</dbReference>
<dbReference type="EMBL" id="UZAF01016157">
    <property type="protein sequence ID" value="VDO21988.1"/>
    <property type="molecule type" value="Genomic_DNA"/>
</dbReference>
<dbReference type="WBParaSite" id="HPLM_0000392601-mRNA-1">
    <property type="protein sequence ID" value="HPLM_0000392601-mRNA-1"/>
    <property type="gene ID" value="HPLM_0000392601"/>
</dbReference>
<dbReference type="PANTHER" id="PTHR47163:SF2">
    <property type="entry name" value="SI:DKEY-17M8.2"/>
    <property type="match status" value="1"/>
</dbReference>
<accession>A0A0N4W2H3</accession>
<dbReference type="OrthoDB" id="5809873at2759"/>
<evidence type="ECO:0000313" key="3">
    <source>
        <dbReference type="WBParaSite" id="HPLM_0000392601-mRNA-1"/>
    </source>
</evidence>
<dbReference type="AlphaFoldDB" id="A0A0N4W2H3"/>
<sequence>MNPRTVVQCEKCFRDVCAEHLRRNPPIIGGFLCEVEIEKPWLLASRGDAVELPSPLFGGGMPPLSCVSSRTGELTLTFLTLPLGYRHLQVNHQLNFVDLRTGAHTQHVESLWQNYKEV</sequence>
<organism evidence="3">
    <name type="scientific">Haemonchus placei</name>
    <name type="common">Barber's pole worm</name>
    <dbReference type="NCBI Taxonomy" id="6290"/>
    <lineage>
        <taxon>Eukaryota</taxon>
        <taxon>Metazoa</taxon>
        <taxon>Ecdysozoa</taxon>
        <taxon>Nematoda</taxon>
        <taxon>Chromadorea</taxon>
        <taxon>Rhabditida</taxon>
        <taxon>Rhabditina</taxon>
        <taxon>Rhabditomorpha</taxon>
        <taxon>Strongyloidea</taxon>
        <taxon>Trichostrongylidae</taxon>
        <taxon>Haemonchus</taxon>
    </lineage>
</organism>
<keyword evidence="2" id="KW-1185">Reference proteome</keyword>
<reference evidence="1 2" key="2">
    <citation type="submission" date="2018-11" db="EMBL/GenBank/DDBJ databases">
        <authorList>
            <consortium name="Pathogen Informatics"/>
        </authorList>
    </citation>
    <scope>NUCLEOTIDE SEQUENCE [LARGE SCALE GENOMIC DNA]</scope>
    <source>
        <strain evidence="1 2">MHpl1</strain>
    </source>
</reference>
<dbReference type="PANTHER" id="PTHR47163">
    <property type="entry name" value="DDE_TNP_IS1595 DOMAIN-CONTAINING PROTEIN"/>
    <property type="match status" value="1"/>
</dbReference>
<gene>
    <name evidence="1" type="ORF">HPLM_LOCUS3918</name>
</gene>
<dbReference type="InterPro" id="IPR053164">
    <property type="entry name" value="IS1016-like_transposase"/>
</dbReference>
<evidence type="ECO:0000313" key="2">
    <source>
        <dbReference type="Proteomes" id="UP000268014"/>
    </source>
</evidence>
<reference evidence="3" key="1">
    <citation type="submission" date="2017-02" db="UniProtKB">
        <authorList>
            <consortium name="WormBaseParasite"/>
        </authorList>
    </citation>
    <scope>IDENTIFICATION</scope>
</reference>
<protein>
    <submittedName>
        <fullName evidence="3">TAXi_C domain-containing protein</fullName>
    </submittedName>
</protein>
<evidence type="ECO:0000313" key="1">
    <source>
        <dbReference type="EMBL" id="VDO21988.1"/>
    </source>
</evidence>
<proteinExistence type="predicted"/>